<reference evidence="1 2" key="1">
    <citation type="submission" date="2014-03" db="EMBL/GenBank/DDBJ databases">
        <title>Draft Genome Sequences of Four Burkholderia Strains.</title>
        <authorList>
            <person name="Liu X.Y."/>
            <person name="Li C.X."/>
            <person name="Xu J.H."/>
        </authorList>
    </citation>
    <scope>NUCLEOTIDE SEQUENCE [LARGE SCALE GENOMIC DNA]</scope>
    <source>
        <strain evidence="1 2">R27</strain>
    </source>
</reference>
<evidence type="ECO:0000313" key="1">
    <source>
        <dbReference type="EMBL" id="KDR35994.1"/>
    </source>
</evidence>
<organism evidence="1 2">
    <name type="scientific">Caballeronia grimmiae</name>
    <dbReference type="NCBI Taxonomy" id="1071679"/>
    <lineage>
        <taxon>Bacteria</taxon>
        <taxon>Pseudomonadati</taxon>
        <taxon>Pseudomonadota</taxon>
        <taxon>Betaproteobacteria</taxon>
        <taxon>Burkholderiales</taxon>
        <taxon>Burkholderiaceae</taxon>
        <taxon>Caballeronia</taxon>
    </lineage>
</organism>
<gene>
    <name evidence="1" type="ORF">BG57_25330</name>
</gene>
<sequence length="86" mass="10014">MYLCNNFVLLTVELIVIRDPHLPLHDIFAALDEMQKASKRYFGPGRPVCNARVICFAGYLRSQNFLWIASRKWDDSDRIGTRDLQL</sequence>
<comment type="caution">
    <text evidence="1">The sequence shown here is derived from an EMBL/GenBank/DDBJ whole genome shotgun (WGS) entry which is preliminary data.</text>
</comment>
<dbReference type="STRING" id="1071679.BG57_25330"/>
<dbReference type="AlphaFoldDB" id="A0A069P7X9"/>
<protein>
    <submittedName>
        <fullName evidence="1">Uncharacterized protein</fullName>
    </submittedName>
</protein>
<accession>A0A069P7X9</accession>
<evidence type="ECO:0000313" key="2">
    <source>
        <dbReference type="Proteomes" id="UP000027439"/>
    </source>
</evidence>
<name>A0A069P7X9_9BURK</name>
<dbReference type="EMBL" id="JFHE01000005">
    <property type="protein sequence ID" value="KDR35994.1"/>
    <property type="molecule type" value="Genomic_DNA"/>
</dbReference>
<dbReference type="Proteomes" id="UP000027439">
    <property type="component" value="Unassembled WGS sequence"/>
</dbReference>
<proteinExistence type="predicted"/>